<dbReference type="OrthoDB" id="2243761at2"/>
<dbReference type="InterPro" id="IPR006016">
    <property type="entry name" value="UspA"/>
</dbReference>
<reference evidence="3 4" key="1">
    <citation type="journal article" date="2018" name="Int. J. Syst. Evol. Microbiol.">
        <title>Lactobacillus bambusae sp. nov., isolated from a traditional fermented Ma-bamboo shoots of Taiwan.</title>
        <authorList>
            <person name="Wang L.-T."/>
        </authorList>
    </citation>
    <scope>NUCLEOTIDE SEQUENCE [LARGE SCALE GENOMIC DNA]</scope>
    <source>
        <strain evidence="3 4">BS-W1</strain>
    </source>
</reference>
<dbReference type="PANTHER" id="PTHR46268:SF6">
    <property type="entry name" value="UNIVERSAL STRESS PROTEIN UP12"/>
    <property type="match status" value="1"/>
</dbReference>
<gene>
    <name evidence="3" type="ORF">DCM90_04600</name>
</gene>
<dbReference type="Pfam" id="PF00582">
    <property type="entry name" value="Usp"/>
    <property type="match status" value="1"/>
</dbReference>
<dbReference type="InterPro" id="IPR006015">
    <property type="entry name" value="Universal_stress_UspA"/>
</dbReference>
<comment type="caution">
    <text evidence="3">The sequence shown here is derived from an EMBL/GenBank/DDBJ whole genome shotgun (WGS) entry which is preliminary data.</text>
</comment>
<dbReference type="Proteomes" id="UP000245080">
    <property type="component" value="Unassembled WGS sequence"/>
</dbReference>
<dbReference type="EMBL" id="QCXQ01000002">
    <property type="protein sequence ID" value="PWG00218.1"/>
    <property type="molecule type" value="Genomic_DNA"/>
</dbReference>
<dbReference type="Gene3D" id="3.40.50.620">
    <property type="entry name" value="HUPs"/>
    <property type="match status" value="1"/>
</dbReference>
<evidence type="ECO:0000256" key="1">
    <source>
        <dbReference type="ARBA" id="ARBA00008791"/>
    </source>
</evidence>
<proteinExistence type="inferred from homology"/>
<name>A0A2V1N0F1_9LACO</name>
<comment type="similarity">
    <text evidence="1">Belongs to the universal stress protein A family.</text>
</comment>
<feature type="domain" description="UspA" evidence="2">
    <location>
        <begin position="5"/>
        <end position="143"/>
    </location>
</feature>
<evidence type="ECO:0000313" key="4">
    <source>
        <dbReference type="Proteomes" id="UP000245080"/>
    </source>
</evidence>
<sequence>MEPYFKRVLVGVDDSEDAILAFKYAIHRAIRDDIELVIVSVLENDEMNVFQVLDDDYIHGKRDDLVEHVQSYQKQAEEAGVKKVSTVVAEGNAGETIVKEVIPHIQPDLLVIGSESKTGISKRLGSQAAYMSKYAPISVMVIRK</sequence>
<dbReference type="CDD" id="cd00293">
    <property type="entry name" value="USP-like"/>
    <property type="match status" value="1"/>
</dbReference>
<accession>A0A2V1N0F1</accession>
<evidence type="ECO:0000259" key="2">
    <source>
        <dbReference type="Pfam" id="PF00582"/>
    </source>
</evidence>
<keyword evidence="4" id="KW-1185">Reference proteome</keyword>
<dbReference type="AlphaFoldDB" id="A0A2V1N0F1"/>
<dbReference type="InterPro" id="IPR014729">
    <property type="entry name" value="Rossmann-like_a/b/a_fold"/>
</dbReference>
<protein>
    <submittedName>
        <fullName evidence="3">Universal stress protein UspA</fullName>
    </submittedName>
</protein>
<organism evidence="3 4">
    <name type="scientific">Levilactobacillus bambusae</name>
    <dbReference type="NCBI Taxonomy" id="2024736"/>
    <lineage>
        <taxon>Bacteria</taxon>
        <taxon>Bacillati</taxon>
        <taxon>Bacillota</taxon>
        <taxon>Bacilli</taxon>
        <taxon>Lactobacillales</taxon>
        <taxon>Lactobacillaceae</taxon>
        <taxon>Levilactobacillus</taxon>
    </lineage>
</organism>
<dbReference type="PANTHER" id="PTHR46268">
    <property type="entry name" value="STRESS RESPONSE PROTEIN NHAX"/>
    <property type="match status" value="1"/>
</dbReference>
<dbReference type="PRINTS" id="PR01438">
    <property type="entry name" value="UNVRSLSTRESS"/>
</dbReference>
<dbReference type="RefSeq" id="WP_109250165.1">
    <property type="nucleotide sequence ID" value="NZ_QCXQ01000002.1"/>
</dbReference>
<dbReference type="SUPFAM" id="SSF52402">
    <property type="entry name" value="Adenine nucleotide alpha hydrolases-like"/>
    <property type="match status" value="1"/>
</dbReference>
<evidence type="ECO:0000313" key="3">
    <source>
        <dbReference type="EMBL" id="PWG00218.1"/>
    </source>
</evidence>